<sequence length="139" mass="15949">MPHILPTEKGRPDLEIINFAHPLTRVNLEEVARLAGHKVERVIEVPSQIDPQKPLEPQIEAWLEGLGFTAQEWQTRPLLVNLPSLSYSAAVLLAQLHGRTGYFPAILRLRQVRDSLPVRFEVAEILNLQAIRERARRRR</sequence>
<protein>
    <submittedName>
        <fullName evidence="1">FOG: PAS/PAC domain</fullName>
    </submittedName>
</protein>
<dbReference type="AlphaFoldDB" id="A0A0S6UE04"/>
<name>A0A0S6UE04_NEOTH</name>
<organism evidence="1">
    <name type="scientific">Moorella thermoacetica Y72</name>
    <dbReference type="NCBI Taxonomy" id="1325331"/>
    <lineage>
        <taxon>Bacteria</taxon>
        <taxon>Bacillati</taxon>
        <taxon>Bacillota</taxon>
        <taxon>Clostridia</taxon>
        <taxon>Neomoorellales</taxon>
        <taxon>Neomoorellaceae</taxon>
        <taxon>Neomoorella</taxon>
    </lineage>
</organism>
<gene>
    <name evidence="1" type="ORF">MTY_1523</name>
</gene>
<dbReference type="Proteomes" id="UP000063718">
    <property type="component" value="Unassembled WGS sequence"/>
</dbReference>
<dbReference type="CDD" id="cd09766">
    <property type="entry name" value="Csx15_I-U"/>
    <property type="match status" value="1"/>
</dbReference>
<evidence type="ECO:0000313" key="1">
    <source>
        <dbReference type="EMBL" id="GAF26184.1"/>
    </source>
</evidence>
<dbReference type="EMBL" id="DF238840">
    <property type="protein sequence ID" value="GAF26184.1"/>
    <property type="molecule type" value="Genomic_DNA"/>
</dbReference>
<reference evidence="1" key="1">
    <citation type="journal article" date="2014" name="Gene">
        <title>Genome-guided analysis of transformation efficiency and carbon dioxide assimilation by Moorella thermoacetica Y72.</title>
        <authorList>
            <person name="Tsukahara K."/>
            <person name="Kita A."/>
            <person name="Nakashimada Y."/>
            <person name="Hoshino T."/>
            <person name="Murakami K."/>
        </authorList>
    </citation>
    <scope>NUCLEOTIDE SEQUENCE [LARGE SCALE GENOMIC DNA]</scope>
    <source>
        <strain evidence="1">Y72</strain>
    </source>
</reference>
<dbReference type="NCBIfam" id="NF040560">
    <property type="entry name" value="CAS_Csx15"/>
    <property type="match status" value="1"/>
</dbReference>
<proteinExistence type="predicted"/>
<accession>A0A0S6UE04</accession>